<evidence type="ECO:0000256" key="5">
    <source>
        <dbReference type="ARBA" id="ARBA00022723"/>
    </source>
</evidence>
<dbReference type="SUPFAM" id="SSF55186">
    <property type="entry name" value="ThrRS/AlaRS common domain"/>
    <property type="match status" value="1"/>
</dbReference>
<dbReference type="InterPro" id="IPR047246">
    <property type="entry name" value="ThrRS_anticodon"/>
</dbReference>
<dbReference type="PRINTS" id="PR01047">
    <property type="entry name" value="TRNASYNTHTHR"/>
</dbReference>
<dbReference type="GO" id="GO:0005737">
    <property type="term" value="C:cytoplasm"/>
    <property type="evidence" value="ECO:0007669"/>
    <property type="project" value="UniProtKB-SubCell"/>
</dbReference>
<dbReference type="GO" id="GO:0006435">
    <property type="term" value="P:threonyl-tRNA aminoacylation"/>
    <property type="evidence" value="ECO:0007669"/>
    <property type="project" value="UniProtKB-UniRule"/>
</dbReference>
<evidence type="ECO:0000256" key="10">
    <source>
        <dbReference type="ARBA" id="ARBA00022917"/>
    </source>
</evidence>
<dbReference type="HAMAP" id="MF_00184">
    <property type="entry name" value="Thr_tRNA_synth"/>
    <property type="match status" value="1"/>
</dbReference>
<organism evidence="15 16">
    <name type="scientific">Candidatus Dojkabacteria bacterium</name>
    <dbReference type="NCBI Taxonomy" id="2099670"/>
    <lineage>
        <taxon>Bacteria</taxon>
        <taxon>Candidatus Dojkabacteria</taxon>
    </lineage>
</organism>
<dbReference type="GO" id="GO:0005524">
    <property type="term" value="F:ATP binding"/>
    <property type="evidence" value="ECO:0007669"/>
    <property type="project" value="UniProtKB-UniRule"/>
</dbReference>
<dbReference type="Pfam" id="PF00587">
    <property type="entry name" value="tRNA-synt_2b"/>
    <property type="match status" value="1"/>
</dbReference>
<evidence type="ECO:0000313" key="16">
    <source>
        <dbReference type="Proteomes" id="UP000781173"/>
    </source>
</evidence>
<dbReference type="FunFam" id="3.30.980.10:FF:000005">
    <property type="entry name" value="Threonyl-tRNA synthetase, mitochondrial"/>
    <property type="match status" value="1"/>
</dbReference>
<dbReference type="InterPro" id="IPR012947">
    <property type="entry name" value="tRNA_SAD"/>
</dbReference>
<dbReference type="InterPro" id="IPR036621">
    <property type="entry name" value="Anticodon-bd_dom_sf"/>
</dbReference>
<dbReference type="InterPro" id="IPR002320">
    <property type="entry name" value="Thr-tRNA-ligase_IIa"/>
</dbReference>
<evidence type="ECO:0000256" key="13">
    <source>
        <dbReference type="HAMAP-Rule" id="MF_00184"/>
    </source>
</evidence>
<dbReference type="PANTHER" id="PTHR11451">
    <property type="entry name" value="THREONINE-TRNA LIGASE"/>
    <property type="match status" value="1"/>
</dbReference>
<dbReference type="FunFam" id="3.40.50.800:FF:000001">
    <property type="entry name" value="Threonine--tRNA ligase"/>
    <property type="match status" value="1"/>
</dbReference>
<name>A0A952AGY3_9BACT</name>
<reference evidence="15" key="1">
    <citation type="journal article" date="2022" name="ISME J.">
        <title>A general approach to explore prokaryotic protein glycosylation reveals the unique surface layer modulation of an anammox bacterium.</title>
        <authorList>
            <person name="Pabst M."/>
            <person name="Grouzdev D.S."/>
            <person name="Lawson C.E."/>
            <person name="Kleikamp H.B.C."/>
            <person name="de Ram C."/>
            <person name="Louwen R."/>
            <person name="Lin Y.M."/>
            <person name="Lucker S."/>
            <person name="van Loosdrecht M.C.M."/>
            <person name="Laureni M."/>
        </authorList>
    </citation>
    <scope>NUCLEOTIDE SEQUENCE</scope>
    <source>
        <strain evidence="15">BROCD043</strain>
    </source>
</reference>
<dbReference type="InterPro" id="IPR004154">
    <property type="entry name" value="Anticodon-bd"/>
</dbReference>
<comment type="subcellular location">
    <subcellularLocation>
        <location evidence="13">Cytoplasm</location>
    </subcellularLocation>
</comment>
<feature type="binding site" evidence="13">
    <location>
        <position position="275"/>
    </location>
    <ligand>
        <name>Zn(2+)</name>
        <dbReference type="ChEBI" id="CHEBI:29105"/>
        <note>catalytic</note>
    </ligand>
</feature>
<dbReference type="InterPro" id="IPR018163">
    <property type="entry name" value="Thr/Ala-tRNA-synth_IIc_edit"/>
</dbReference>
<dbReference type="InterPro" id="IPR033728">
    <property type="entry name" value="ThrRS_core"/>
</dbReference>
<accession>A0A952AGY3</accession>
<dbReference type="FunFam" id="3.30.930.10:FF:000002">
    <property type="entry name" value="Threonine--tRNA ligase"/>
    <property type="match status" value="1"/>
</dbReference>
<dbReference type="EC" id="6.1.1.3" evidence="13"/>
<dbReference type="PROSITE" id="PS50862">
    <property type="entry name" value="AA_TRNA_LIGASE_II"/>
    <property type="match status" value="1"/>
</dbReference>
<dbReference type="GO" id="GO:0004829">
    <property type="term" value="F:threonine-tRNA ligase activity"/>
    <property type="evidence" value="ECO:0007669"/>
    <property type="project" value="UniProtKB-UniRule"/>
</dbReference>
<feature type="binding site" evidence="13">
    <location>
        <position position="326"/>
    </location>
    <ligand>
        <name>Zn(2+)</name>
        <dbReference type="ChEBI" id="CHEBI:29105"/>
        <note>catalytic</note>
    </ligand>
</feature>
<keyword evidence="8 13" id="KW-0067">ATP-binding</keyword>
<dbReference type="Gene3D" id="3.40.50.800">
    <property type="entry name" value="Anticodon-binding domain"/>
    <property type="match status" value="1"/>
</dbReference>
<keyword evidence="3 13" id="KW-0820">tRNA-binding</keyword>
<dbReference type="SMART" id="SM00863">
    <property type="entry name" value="tRNA_SAD"/>
    <property type="match status" value="1"/>
</dbReference>
<evidence type="ECO:0000256" key="12">
    <source>
        <dbReference type="ARBA" id="ARBA00049515"/>
    </source>
</evidence>
<comment type="catalytic activity">
    <reaction evidence="12 13">
        <text>tRNA(Thr) + L-threonine + ATP = L-threonyl-tRNA(Thr) + AMP + diphosphate + H(+)</text>
        <dbReference type="Rhea" id="RHEA:24624"/>
        <dbReference type="Rhea" id="RHEA-COMP:9670"/>
        <dbReference type="Rhea" id="RHEA-COMP:9704"/>
        <dbReference type="ChEBI" id="CHEBI:15378"/>
        <dbReference type="ChEBI" id="CHEBI:30616"/>
        <dbReference type="ChEBI" id="CHEBI:33019"/>
        <dbReference type="ChEBI" id="CHEBI:57926"/>
        <dbReference type="ChEBI" id="CHEBI:78442"/>
        <dbReference type="ChEBI" id="CHEBI:78534"/>
        <dbReference type="ChEBI" id="CHEBI:456215"/>
        <dbReference type="EC" id="6.1.1.3"/>
    </reaction>
</comment>
<keyword evidence="9 13" id="KW-0694">RNA-binding</keyword>
<keyword evidence="5 13" id="KW-0479">Metal-binding</keyword>
<feature type="domain" description="Aminoacyl-transfer RNA synthetases class-II family profile" evidence="14">
    <location>
        <begin position="182"/>
        <end position="480"/>
    </location>
</feature>
<protein>
    <recommendedName>
        <fullName evidence="13">Threonine--tRNA ligase</fullName>
        <ecNumber evidence="13">6.1.1.3</ecNumber>
    </recommendedName>
    <alternativeName>
        <fullName evidence="13">Threonyl-tRNA synthetase</fullName>
        <shortName evidence="13">ThrRS</shortName>
    </alternativeName>
</protein>
<comment type="similarity">
    <text evidence="1 13">Belongs to the class-II aminoacyl-tRNA synthetase family.</text>
</comment>
<dbReference type="GO" id="GO:0000049">
    <property type="term" value="F:tRNA binding"/>
    <property type="evidence" value="ECO:0007669"/>
    <property type="project" value="UniProtKB-KW"/>
</dbReference>
<comment type="caution">
    <text evidence="15">The sequence shown here is derived from an EMBL/GenBank/DDBJ whole genome shotgun (WGS) entry which is preliminary data.</text>
</comment>
<evidence type="ECO:0000256" key="4">
    <source>
        <dbReference type="ARBA" id="ARBA00022598"/>
    </source>
</evidence>
<keyword evidence="4 13" id="KW-0436">Ligase</keyword>
<dbReference type="InterPro" id="IPR002314">
    <property type="entry name" value="aa-tRNA-synt_IIb"/>
</dbReference>
<dbReference type="Pfam" id="PF03129">
    <property type="entry name" value="HGTP_anticodon"/>
    <property type="match status" value="1"/>
</dbReference>
<dbReference type="SUPFAM" id="SSF52954">
    <property type="entry name" value="Class II aaRS ABD-related"/>
    <property type="match status" value="1"/>
</dbReference>
<evidence type="ECO:0000259" key="14">
    <source>
        <dbReference type="PROSITE" id="PS50862"/>
    </source>
</evidence>
<keyword evidence="10 13" id="KW-0648">Protein biosynthesis</keyword>
<evidence type="ECO:0000256" key="1">
    <source>
        <dbReference type="ARBA" id="ARBA00008226"/>
    </source>
</evidence>
<dbReference type="InterPro" id="IPR045864">
    <property type="entry name" value="aa-tRNA-synth_II/BPL/LPL"/>
</dbReference>
<dbReference type="Proteomes" id="UP000781173">
    <property type="component" value="Unassembled WGS sequence"/>
</dbReference>
<dbReference type="Pfam" id="PF07973">
    <property type="entry name" value="tRNA_SAD"/>
    <property type="match status" value="1"/>
</dbReference>
<comment type="subunit">
    <text evidence="13">Homodimer.</text>
</comment>
<dbReference type="GO" id="GO:0046872">
    <property type="term" value="F:metal ion binding"/>
    <property type="evidence" value="ECO:0007669"/>
    <property type="project" value="UniProtKB-KW"/>
</dbReference>
<dbReference type="SUPFAM" id="SSF55681">
    <property type="entry name" value="Class II aaRS and biotin synthetases"/>
    <property type="match status" value="1"/>
</dbReference>
<keyword evidence="6 13" id="KW-0547">Nucleotide-binding</keyword>
<keyword evidence="7 13" id="KW-0862">Zinc</keyword>
<comment type="cofactor">
    <cofactor evidence="13">
        <name>Zn(2+)</name>
        <dbReference type="ChEBI" id="CHEBI:29105"/>
    </cofactor>
    <text evidence="13">Binds 1 zinc ion per subunit.</text>
</comment>
<evidence type="ECO:0000256" key="8">
    <source>
        <dbReference type="ARBA" id="ARBA00022840"/>
    </source>
</evidence>
<evidence type="ECO:0000256" key="11">
    <source>
        <dbReference type="ARBA" id="ARBA00023146"/>
    </source>
</evidence>
<dbReference type="CDD" id="cd00860">
    <property type="entry name" value="ThrRS_anticodon"/>
    <property type="match status" value="1"/>
</dbReference>
<dbReference type="InterPro" id="IPR006195">
    <property type="entry name" value="aa-tRNA-synth_II"/>
</dbReference>
<dbReference type="CDD" id="cd00771">
    <property type="entry name" value="ThrRS_core"/>
    <property type="match status" value="1"/>
</dbReference>
<dbReference type="NCBIfam" id="TIGR00418">
    <property type="entry name" value="thrS"/>
    <property type="match status" value="1"/>
</dbReference>
<evidence type="ECO:0000256" key="2">
    <source>
        <dbReference type="ARBA" id="ARBA00022490"/>
    </source>
</evidence>
<feature type="binding site" evidence="13">
    <location>
        <position position="457"/>
    </location>
    <ligand>
        <name>Zn(2+)</name>
        <dbReference type="ChEBI" id="CHEBI:29105"/>
        <note>catalytic</note>
    </ligand>
</feature>
<evidence type="ECO:0000256" key="3">
    <source>
        <dbReference type="ARBA" id="ARBA00022555"/>
    </source>
</evidence>
<dbReference type="Gene3D" id="3.30.930.10">
    <property type="entry name" value="Bira Bifunctional Protein, Domain 2"/>
    <property type="match status" value="1"/>
</dbReference>
<comment type="caution">
    <text evidence="13">Lacks conserved residue(s) required for the propagation of feature annotation.</text>
</comment>
<keyword evidence="11 13" id="KW-0030">Aminoacyl-tRNA synthetase</keyword>
<evidence type="ECO:0000256" key="6">
    <source>
        <dbReference type="ARBA" id="ARBA00022741"/>
    </source>
</evidence>
<dbReference type="AlphaFoldDB" id="A0A952AGY3"/>
<evidence type="ECO:0000256" key="9">
    <source>
        <dbReference type="ARBA" id="ARBA00022884"/>
    </source>
</evidence>
<sequence>MNKDKEYLEKLRHSAAHLLAAAVMDLWPDTKRTIGPAIDDGFYYDFEFSKPISADDLERIENKMKEIVKNWKDFKRRELSKDEALKECKGNEYKTELINEFSQAGEIISFYDSGEFSDLCRGGHVENPSKELNHFKLLSLAGAYWRGDEKNTMLTRIYGTAFTTSEDLDEFLKQKELAKERDHRKIGKELEIYYIDEVVGKGLVMWLPNGTIMKNEVEKLACEMEEKAGYVRVSTPHIAKKELFLKSGHLPYYEKDMYPGMEMDDGTYYLKAMNCPHHHQIYLHKPKSYKDLPLRIAEYGMVYRNELSGTLAGLLRVRGLEMNDAHIYLRKDQIKDEFKKVLKLTTDYFELFNLKDFWFRLSKWDPKHTEKYINEPKNWEYSEQILREVLQEMDVNFIEADDEAAFYGPKVDVQFKSVIGREETMSTIQLDFLAKERFGLSYTDKDGQDNNEVFVIHRAPLSVHERFMAFLIEHFGGNFPAWLAPEQVRIIPISEDNLTYAEKLNSELNNARVRSSIDSNSERMQAKVREAQTMKVPYMLIVGKKEEADNTVSLRYRNGKEVRGVDFEKLLSQLKDNIASRDSEIELGF</sequence>
<evidence type="ECO:0000313" key="15">
    <source>
        <dbReference type="EMBL" id="MBW7953639.1"/>
    </source>
</evidence>
<evidence type="ECO:0000256" key="7">
    <source>
        <dbReference type="ARBA" id="ARBA00022833"/>
    </source>
</evidence>
<dbReference type="PANTHER" id="PTHR11451:SF56">
    <property type="entry name" value="THREONINE--TRNA LIGASE 1"/>
    <property type="match status" value="1"/>
</dbReference>
<dbReference type="Gene3D" id="3.30.54.20">
    <property type="match status" value="1"/>
</dbReference>
<gene>
    <name evidence="13" type="primary">thrS</name>
    <name evidence="15" type="ORF">H3C67_02540</name>
</gene>
<dbReference type="EMBL" id="JACFOF010000004">
    <property type="protein sequence ID" value="MBW7953639.1"/>
    <property type="molecule type" value="Genomic_DNA"/>
</dbReference>
<dbReference type="Gene3D" id="3.30.980.10">
    <property type="entry name" value="Threonyl-trna Synthetase, Chain A, domain 2"/>
    <property type="match status" value="1"/>
</dbReference>
<proteinExistence type="inferred from homology"/>
<keyword evidence="2 13" id="KW-0963">Cytoplasm</keyword>